<keyword evidence="4" id="KW-1185">Reference proteome</keyword>
<sequence length="274" mass="28550">MDLPALDAFDASQPQAFYLGPDEEFAGLADAAVVAQGDCKLAVHTHVVSLHSRVLKSAFATGAGAGGAAEGKVCLKAPFEDFSPLTTAAFLRLLYHPDHACPANLKKLAAELPSLVRLADQLDCPGLMAKLDAFLADYADDLEMDEAVASVNFAEKMSLERLRAADIRRIASLLTAKPPEEEQDFFALPAELPAPVLLPVMAAPAAPPAPSPPADTAAKDEEDVLEAAAATSALKGLSPSALMAVLTLCVVAARRCDASKCIPKAGDLFAALPH</sequence>
<protein>
    <submittedName>
        <fullName evidence="3">DNA-binding</fullName>
    </submittedName>
</protein>
<dbReference type="EMBL" id="LHPG02000007">
    <property type="protein sequence ID" value="PRW57219.1"/>
    <property type="molecule type" value="Genomic_DNA"/>
</dbReference>
<evidence type="ECO:0000256" key="1">
    <source>
        <dbReference type="ARBA" id="ARBA00004906"/>
    </source>
</evidence>
<dbReference type="Pfam" id="PF00651">
    <property type="entry name" value="BTB"/>
    <property type="match status" value="1"/>
</dbReference>
<dbReference type="Proteomes" id="UP000239899">
    <property type="component" value="Unassembled WGS sequence"/>
</dbReference>
<dbReference type="InterPro" id="IPR011333">
    <property type="entry name" value="SKP1/BTB/POZ_sf"/>
</dbReference>
<feature type="domain" description="BTB" evidence="2">
    <location>
        <begin position="28"/>
        <end position="136"/>
    </location>
</feature>
<reference evidence="3 4" key="1">
    <citation type="journal article" date="2018" name="Plant J.">
        <title>Genome sequences of Chlorella sorokiniana UTEX 1602 and Micractinium conductrix SAG 241.80: implications to maltose excretion by a green alga.</title>
        <authorList>
            <person name="Arriola M.B."/>
            <person name="Velmurugan N."/>
            <person name="Zhang Y."/>
            <person name="Plunkett M.H."/>
            <person name="Hondzo H."/>
            <person name="Barney B.M."/>
        </authorList>
    </citation>
    <scope>NUCLEOTIDE SEQUENCE [LARGE SCALE GENOMIC DNA]</scope>
    <source>
        <strain evidence="4">UTEX 1602</strain>
    </source>
</reference>
<comment type="caution">
    <text evidence="3">The sequence shown here is derived from an EMBL/GenBank/DDBJ whole genome shotgun (WGS) entry which is preliminary data.</text>
</comment>
<evidence type="ECO:0000313" key="4">
    <source>
        <dbReference type="Proteomes" id="UP000239899"/>
    </source>
</evidence>
<gene>
    <name evidence="3" type="ORF">C2E21_4227</name>
</gene>
<dbReference type="InterPro" id="IPR000210">
    <property type="entry name" value="BTB/POZ_dom"/>
</dbReference>
<organism evidence="3 4">
    <name type="scientific">Chlorella sorokiniana</name>
    <name type="common">Freshwater green alga</name>
    <dbReference type="NCBI Taxonomy" id="3076"/>
    <lineage>
        <taxon>Eukaryota</taxon>
        <taxon>Viridiplantae</taxon>
        <taxon>Chlorophyta</taxon>
        <taxon>core chlorophytes</taxon>
        <taxon>Trebouxiophyceae</taxon>
        <taxon>Chlorellales</taxon>
        <taxon>Chlorellaceae</taxon>
        <taxon>Chlorella clade</taxon>
        <taxon>Chlorella</taxon>
    </lineage>
</organism>
<comment type="pathway">
    <text evidence="1">Protein modification; protein ubiquitination.</text>
</comment>
<proteinExistence type="predicted"/>
<evidence type="ECO:0000313" key="3">
    <source>
        <dbReference type="EMBL" id="PRW57219.1"/>
    </source>
</evidence>
<accession>A0A2P6TT40</accession>
<dbReference type="AlphaFoldDB" id="A0A2P6TT40"/>
<evidence type="ECO:0000259" key="2">
    <source>
        <dbReference type="Pfam" id="PF00651"/>
    </source>
</evidence>
<keyword evidence="3" id="KW-0238">DNA-binding</keyword>
<dbReference type="GO" id="GO:0003677">
    <property type="term" value="F:DNA binding"/>
    <property type="evidence" value="ECO:0007669"/>
    <property type="project" value="UniProtKB-KW"/>
</dbReference>
<name>A0A2P6TT40_CHLSO</name>
<dbReference type="Gene3D" id="3.30.710.10">
    <property type="entry name" value="Potassium Channel Kv1.1, Chain A"/>
    <property type="match status" value="1"/>
</dbReference>